<dbReference type="Pfam" id="PF03235">
    <property type="entry name" value="GmrSD_N"/>
    <property type="match status" value="1"/>
</dbReference>
<protein>
    <recommendedName>
        <fullName evidence="1">GmrSD restriction endonucleases N-terminal domain-containing protein</fullName>
    </recommendedName>
</protein>
<dbReference type="InterPro" id="IPR004919">
    <property type="entry name" value="GmrSD_N"/>
</dbReference>
<dbReference type="PANTHER" id="PTHR39639">
    <property type="entry name" value="CHROMOSOME 16, WHOLE GENOME SHOTGUN SEQUENCE"/>
    <property type="match status" value="1"/>
</dbReference>
<gene>
    <name evidence="2" type="ORF">OCU04_004751</name>
</gene>
<dbReference type="EMBL" id="JAPEIS010000004">
    <property type="protein sequence ID" value="KAJ8067400.1"/>
    <property type="molecule type" value="Genomic_DNA"/>
</dbReference>
<comment type="caution">
    <text evidence="2">The sequence shown here is derived from an EMBL/GenBank/DDBJ whole genome shotgun (WGS) entry which is preliminary data.</text>
</comment>
<reference evidence="2" key="1">
    <citation type="submission" date="2022-11" db="EMBL/GenBank/DDBJ databases">
        <title>Genome Resource of Sclerotinia nivalis Strain SnTB1, a Plant Pathogen Isolated from American Ginseng.</title>
        <authorList>
            <person name="Fan S."/>
        </authorList>
    </citation>
    <scope>NUCLEOTIDE SEQUENCE</scope>
    <source>
        <strain evidence="2">SnTB1</strain>
    </source>
</reference>
<proteinExistence type="predicted"/>
<organism evidence="2 3">
    <name type="scientific">Sclerotinia nivalis</name>
    <dbReference type="NCBI Taxonomy" id="352851"/>
    <lineage>
        <taxon>Eukaryota</taxon>
        <taxon>Fungi</taxon>
        <taxon>Dikarya</taxon>
        <taxon>Ascomycota</taxon>
        <taxon>Pezizomycotina</taxon>
        <taxon>Leotiomycetes</taxon>
        <taxon>Helotiales</taxon>
        <taxon>Sclerotiniaceae</taxon>
        <taxon>Sclerotinia</taxon>
    </lineage>
</organism>
<name>A0A9X0AR29_9HELO</name>
<evidence type="ECO:0000313" key="2">
    <source>
        <dbReference type="EMBL" id="KAJ8067400.1"/>
    </source>
</evidence>
<keyword evidence="3" id="KW-1185">Reference proteome</keyword>
<dbReference type="AlphaFoldDB" id="A0A9X0AR29"/>
<feature type="domain" description="GmrSD restriction endonucleases N-terminal" evidence="1">
    <location>
        <begin position="101"/>
        <end position="181"/>
    </location>
</feature>
<dbReference type="OrthoDB" id="5419821at2759"/>
<evidence type="ECO:0000313" key="3">
    <source>
        <dbReference type="Proteomes" id="UP001152300"/>
    </source>
</evidence>
<evidence type="ECO:0000259" key="1">
    <source>
        <dbReference type="Pfam" id="PF03235"/>
    </source>
</evidence>
<sequence>MSYSNAVITASVKIKSGSPVVNKVKDEDFEDQMVQPDSPDVTEDNIFDDVDVEDEESEYVGGNFEGLVFINGVEHFVCPGLKIRQLPSPMIVKRSLKMLYNTIVKGNLVLDPNYQRASVWDEGRASTLITSVLMGYFIPPIVLNVKTIVNKLKDGQKEIKHMRICVDGKQRLTSLYKFMSGEIGFMDSSHPPKKWYVLTDV</sequence>
<dbReference type="Proteomes" id="UP001152300">
    <property type="component" value="Unassembled WGS sequence"/>
</dbReference>
<dbReference type="PANTHER" id="PTHR39639:SF1">
    <property type="entry name" value="DUF262 DOMAIN-CONTAINING PROTEIN"/>
    <property type="match status" value="1"/>
</dbReference>
<accession>A0A9X0AR29</accession>